<sequence>MVHALSQYLDLSSLSYNRNGSRWTRVRNKKSYFYLPP</sequence>
<evidence type="ECO:0000313" key="2">
    <source>
        <dbReference type="Proteomes" id="UP000054359"/>
    </source>
</evidence>
<evidence type="ECO:0000313" key="1">
    <source>
        <dbReference type="EMBL" id="KFM80699.1"/>
    </source>
</evidence>
<feature type="non-terminal residue" evidence="1">
    <location>
        <position position="37"/>
    </location>
</feature>
<gene>
    <name evidence="1" type="ORF">X975_26197</name>
</gene>
<keyword evidence="2" id="KW-1185">Reference proteome</keyword>
<name>A0A087UTL0_STEMI</name>
<protein>
    <submittedName>
        <fullName evidence="1">Uncharacterized protein</fullName>
    </submittedName>
</protein>
<proteinExistence type="predicted"/>
<organism evidence="1 2">
    <name type="scientific">Stegodyphus mimosarum</name>
    <name type="common">African social velvet spider</name>
    <dbReference type="NCBI Taxonomy" id="407821"/>
    <lineage>
        <taxon>Eukaryota</taxon>
        <taxon>Metazoa</taxon>
        <taxon>Ecdysozoa</taxon>
        <taxon>Arthropoda</taxon>
        <taxon>Chelicerata</taxon>
        <taxon>Arachnida</taxon>
        <taxon>Araneae</taxon>
        <taxon>Araneomorphae</taxon>
        <taxon>Entelegynae</taxon>
        <taxon>Eresoidea</taxon>
        <taxon>Eresidae</taxon>
        <taxon>Stegodyphus</taxon>
    </lineage>
</organism>
<dbReference type="AlphaFoldDB" id="A0A087UTL0"/>
<reference evidence="1 2" key="1">
    <citation type="submission" date="2013-11" db="EMBL/GenBank/DDBJ databases">
        <title>Genome sequencing of Stegodyphus mimosarum.</title>
        <authorList>
            <person name="Bechsgaard J."/>
        </authorList>
    </citation>
    <scope>NUCLEOTIDE SEQUENCE [LARGE SCALE GENOMIC DNA]</scope>
</reference>
<accession>A0A087UTL0</accession>
<dbReference type="EMBL" id="KK121544">
    <property type="protein sequence ID" value="KFM80699.1"/>
    <property type="molecule type" value="Genomic_DNA"/>
</dbReference>
<dbReference type="Proteomes" id="UP000054359">
    <property type="component" value="Unassembled WGS sequence"/>
</dbReference>